<protein>
    <recommendedName>
        <fullName evidence="4">PUA-like domain protein</fullName>
    </recommendedName>
</protein>
<evidence type="ECO:0000313" key="3">
    <source>
        <dbReference type="Proteomes" id="UP001220324"/>
    </source>
</evidence>
<gene>
    <name evidence="2" type="ORF">N7494_009975</name>
</gene>
<dbReference type="EMBL" id="JAQIZZ010000007">
    <property type="protein sequence ID" value="KAJ5533423.1"/>
    <property type="molecule type" value="Genomic_DNA"/>
</dbReference>
<evidence type="ECO:0000256" key="1">
    <source>
        <dbReference type="SAM" id="MobiDB-lite"/>
    </source>
</evidence>
<evidence type="ECO:0000313" key="2">
    <source>
        <dbReference type="EMBL" id="KAJ5533423.1"/>
    </source>
</evidence>
<accession>A0AAD6CQZ4</accession>
<keyword evidence="3" id="KW-1185">Reference proteome</keyword>
<feature type="compositionally biased region" description="Polar residues" evidence="1">
    <location>
        <begin position="44"/>
        <end position="58"/>
    </location>
</feature>
<sequence>MAPSRPLSAKQSSLTQTTLNGSFVQPSSRKGTPISDPRRISKPSRGTTKSAGRTNSNRIHTDVLLSIKPEHLTNIANRRKNHEYRKYKLAEGVSRLWFYETRDGGRGRASITHIAVIPGSIRYTPGFVPTEPFGIGNEDFNAGLKESKYGYPILELHELIHPVTLTEMKTRWKMGGAPMGWQYVERDLWQDRWGENKDRSAKVRNGFKNFEGHDSKEDHIP</sequence>
<proteinExistence type="predicted"/>
<feature type="region of interest" description="Disordered" evidence="1">
    <location>
        <begin position="1"/>
        <end position="59"/>
    </location>
</feature>
<dbReference type="InterPro" id="IPR015947">
    <property type="entry name" value="PUA-like_sf"/>
</dbReference>
<reference evidence="2 3" key="1">
    <citation type="journal article" date="2023" name="IMA Fungus">
        <title>Comparative genomic study of the Penicillium genus elucidates a diverse pangenome and 15 lateral gene transfer events.</title>
        <authorList>
            <person name="Petersen C."/>
            <person name="Sorensen T."/>
            <person name="Nielsen M.R."/>
            <person name="Sondergaard T.E."/>
            <person name="Sorensen J.L."/>
            <person name="Fitzpatrick D.A."/>
            <person name="Frisvad J.C."/>
            <person name="Nielsen K.L."/>
        </authorList>
    </citation>
    <scope>NUCLEOTIDE SEQUENCE [LARGE SCALE GENOMIC DNA]</scope>
    <source>
        <strain evidence="2 3">IBT 35679</strain>
    </source>
</reference>
<dbReference type="Proteomes" id="UP001220324">
    <property type="component" value="Unassembled WGS sequence"/>
</dbReference>
<evidence type="ECO:0008006" key="4">
    <source>
        <dbReference type="Google" id="ProtNLM"/>
    </source>
</evidence>
<dbReference type="SUPFAM" id="SSF88697">
    <property type="entry name" value="PUA domain-like"/>
    <property type="match status" value="1"/>
</dbReference>
<organism evidence="2 3">
    <name type="scientific">Penicillium frequentans</name>
    <dbReference type="NCBI Taxonomy" id="3151616"/>
    <lineage>
        <taxon>Eukaryota</taxon>
        <taxon>Fungi</taxon>
        <taxon>Dikarya</taxon>
        <taxon>Ascomycota</taxon>
        <taxon>Pezizomycotina</taxon>
        <taxon>Eurotiomycetes</taxon>
        <taxon>Eurotiomycetidae</taxon>
        <taxon>Eurotiales</taxon>
        <taxon>Aspergillaceae</taxon>
        <taxon>Penicillium</taxon>
    </lineage>
</organism>
<comment type="caution">
    <text evidence="2">The sequence shown here is derived from an EMBL/GenBank/DDBJ whole genome shotgun (WGS) entry which is preliminary data.</text>
</comment>
<dbReference type="AlphaFoldDB" id="A0AAD6CQZ4"/>
<name>A0AAD6CQZ4_9EURO</name>
<feature type="compositionally biased region" description="Polar residues" evidence="1">
    <location>
        <begin position="9"/>
        <end position="30"/>
    </location>
</feature>